<dbReference type="Proteomes" id="UP001597438">
    <property type="component" value="Unassembled WGS sequence"/>
</dbReference>
<evidence type="ECO:0000313" key="3">
    <source>
        <dbReference type="EMBL" id="MFD2833926.1"/>
    </source>
</evidence>
<dbReference type="PROSITE" id="PS50093">
    <property type="entry name" value="PKD"/>
    <property type="match status" value="1"/>
</dbReference>
<sequence>MIWKTTISFIAALFFSLGIYAQFSCPQENGVVTNVEFRNDKGEVFTEGYEPIDPVIEGQIFATFGGSTSNSYALNVRYNVYVNDVLVMPQEVCLFLTEKIPQGDAVYIGDFDWTWGDKLEIRDIFMRWKTGQPKLDNTECASFDTNKNSQCYANPGGFIVKTPLVPNFSYTQECNSKKVIFTDLTTGGDPPVSGYTYEWFFKNEAGTNVLFSKDDQYPTYEFSPSGTYEVTLASSDGILTKEITKTVEVFEPGDASISYTDPLCTNSGSATVNRTGVAGGEYSSSSSNLIINTSTGEIDLANTTEGTYTITYGFNANGCDYSTSTSVTISTPSVIISNDNGLDLTCENDSTTLTASGGVSYLWSDGTSVIGTNALLKVSTAGTFTVTATAANGCTGTAFVIIKQDNTPVVADISGNKELNCETKSIILDATTTGNV</sequence>
<dbReference type="CDD" id="cd00146">
    <property type="entry name" value="PKD"/>
    <property type="match status" value="1"/>
</dbReference>
<dbReference type="Gene3D" id="2.60.40.10">
    <property type="entry name" value="Immunoglobulins"/>
    <property type="match status" value="1"/>
</dbReference>
<feature type="chain" id="PRO_5047306110" description="PKD domain-containing protein" evidence="1">
    <location>
        <begin position="22"/>
        <end position="436"/>
    </location>
</feature>
<evidence type="ECO:0000259" key="2">
    <source>
        <dbReference type="PROSITE" id="PS50093"/>
    </source>
</evidence>
<dbReference type="EMBL" id="JBHUOJ010000027">
    <property type="protein sequence ID" value="MFD2833926.1"/>
    <property type="molecule type" value="Genomic_DNA"/>
</dbReference>
<feature type="non-terminal residue" evidence="3">
    <location>
        <position position="436"/>
    </location>
</feature>
<feature type="signal peptide" evidence="1">
    <location>
        <begin position="1"/>
        <end position="21"/>
    </location>
</feature>
<dbReference type="InterPro" id="IPR022409">
    <property type="entry name" value="PKD/Chitinase_dom"/>
</dbReference>
<evidence type="ECO:0000313" key="4">
    <source>
        <dbReference type="Proteomes" id="UP001597438"/>
    </source>
</evidence>
<gene>
    <name evidence="3" type="ORF">ACFSYS_11560</name>
</gene>
<evidence type="ECO:0000256" key="1">
    <source>
        <dbReference type="SAM" id="SignalP"/>
    </source>
</evidence>
<feature type="domain" description="PKD" evidence="2">
    <location>
        <begin position="178"/>
        <end position="256"/>
    </location>
</feature>
<keyword evidence="4" id="KW-1185">Reference proteome</keyword>
<dbReference type="RefSeq" id="WP_378212902.1">
    <property type="nucleotide sequence ID" value="NZ_JBHUOJ010000027.1"/>
</dbReference>
<dbReference type="SMART" id="SM00089">
    <property type="entry name" value="PKD"/>
    <property type="match status" value="2"/>
</dbReference>
<keyword evidence="1" id="KW-0732">Signal</keyword>
<reference evidence="4" key="1">
    <citation type="journal article" date="2019" name="Int. J. Syst. Evol. Microbiol.">
        <title>The Global Catalogue of Microorganisms (GCM) 10K type strain sequencing project: providing services to taxonomists for standard genome sequencing and annotation.</title>
        <authorList>
            <consortium name="The Broad Institute Genomics Platform"/>
            <consortium name="The Broad Institute Genome Sequencing Center for Infectious Disease"/>
            <person name="Wu L."/>
            <person name="Ma J."/>
        </authorList>
    </citation>
    <scope>NUCLEOTIDE SEQUENCE [LARGE SCALE GENOMIC DNA]</scope>
    <source>
        <strain evidence="4">KCTC 52925</strain>
    </source>
</reference>
<dbReference type="InterPro" id="IPR035986">
    <property type="entry name" value="PKD_dom_sf"/>
</dbReference>
<comment type="caution">
    <text evidence="3">The sequence shown here is derived from an EMBL/GenBank/DDBJ whole genome shotgun (WGS) entry which is preliminary data.</text>
</comment>
<accession>A0ABW5X4K3</accession>
<dbReference type="SUPFAM" id="SSF49299">
    <property type="entry name" value="PKD domain"/>
    <property type="match status" value="1"/>
</dbReference>
<name>A0ABW5X4K3_9FLAO</name>
<organism evidence="3 4">
    <name type="scientific">Christiangramia antarctica</name>
    <dbReference type="NCBI Taxonomy" id="2058158"/>
    <lineage>
        <taxon>Bacteria</taxon>
        <taxon>Pseudomonadati</taxon>
        <taxon>Bacteroidota</taxon>
        <taxon>Flavobacteriia</taxon>
        <taxon>Flavobacteriales</taxon>
        <taxon>Flavobacteriaceae</taxon>
        <taxon>Christiangramia</taxon>
    </lineage>
</organism>
<protein>
    <recommendedName>
        <fullName evidence="2">PKD domain-containing protein</fullName>
    </recommendedName>
</protein>
<dbReference type="InterPro" id="IPR000601">
    <property type="entry name" value="PKD_dom"/>
</dbReference>
<proteinExistence type="predicted"/>
<dbReference type="InterPro" id="IPR013783">
    <property type="entry name" value="Ig-like_fold"/>
</dbReference>